<feature type="transmembrane region" description="Helical" evidence="1">
    <location>
        <begin position="71"/>
        <end position="88"/>
    </location>
</feature>
<feature type="transmembrane region" description="Helical" evidence="1">
    <location>
        <begin position="94"/>
        <end position="114"/>
    </location>
</feature>
<keyword evidence="1" id="KW-0472">Membrane</keyword>
<reference evidence="2 3" key="1">
    <citation type="submission" date="2016-10" db="EMBL/GenBank/DDBJ databases">
        <authorList>
            <person name="de Groot N.N."/>
        </authorList>
    </citation>
    <scope>NUCLEOTIDE SEQUENCE [LARGE SCALE GENOMIC DNA]</scope>
    <source>
        <strain evidence="2 3">DSM 24956</strain>
    </source>
</reference>
<dbReference type="Proteomes" id="UP000199595">
    <property type="component" value="Unassembled WGS sequence"/>
</dbReference>
<feature type="transmembrane region" description="Helical" evidence="1">
    <location>
        <begin position="369"/>
        <end position="388"/>
    </location>
</feature>
<evidence type="ECO:0000256" key="1">
    <source>
        <dbReference type="SAM" id="Phobius"/>
    </source>
</evidence>
<feature type="transmembrane region" description="Helical" evidence="1">
    <location>
        <begin position="272"/>
        <end position="290"/>
    </location>
</feature>
<feature type="transmembrane region" description="Helical" evidence="1">
    <location>
        <begin position="50"/>
        <end position="66"/>
    </location>
</feature>
<sequence>MKKIITLISAITFSLLFFQQSVGLNLLLFTITTIISLAIVHPSKINNKTTIWYSVIYLLTGIAVFFQKSDLTIIANLISFFTVVGAFSENRTSIYINWINGLYSCIVSVFAIYFEKQNSNVISTSNTNNQKKFVSNLKITIPTIIVVVVFIVLYSKGNPVFSDLLSKIDLSFINFKWILFTGLGYYLFNNILNPIKIEPATNTDLTTGNLLLQNKLKETSTDNLKNENKLATVLILTLNVLIILFLVTDFVYISKLHYLSAAEISKQVHNGVYTLIISIVLAIAIILYFFRGHLNFYKENKKLKTLTIVWIVLNLLLSVSTSIKNIEYITSFGLTYKRIGVLIYLLLAISGLITTFIKVNQQKNIWYLFRQNATIAFSILVMFSFINWDAIISKYNLYTAEVIDMEYLLNLSNNNTFALKAYIDKGNNVSFRQQEEIESKHANYVSQLKRNSWQEMVADNLTIE</sequence>
<keyword evidence="3" id="KW-1185">Reference proteome</keyword>
<dbReference type="AlphaFoldDB" id="A0A1H2YWM6"/>
<name>A0A1H2YWM6_9FLAO</name>
<feature type="transmembrane region" description="Helical" evidence="1">
    <location>
        <begin position="135"/>
        <end position="155"/>
    </location>
</feature>
<feature type="transmembrane region" description="Helical" evidence="1">
    <location>
        <begin position="230"/>
        <end position="252"/>
    </location>
</feature>
<organism evidence="2 3">
    <name type="scientific">Lutibacter oricola</name>
    <dbReference type="NCBI Taxonomy" id="762486"/>
    <lineage>
        <taxon>Bacteria</taxon>
        <taxon>Pseudomonadati</taxon>
        <taxon>Bacteroidota</taxon>
        <taxon>Flavobacteriia</taxon>
        <taxon>Flavobacteriales</taxon>
        <taxon>Flavobacteriaceae</taxon>
        <taxon>Lutibacter</taxon>
    </lineage>
</organism>
<proteinExistence type="predicted"/>
<dbReference type="Pfam" id="PF13687">
    <property type="entry name" value="DUF4153"/>
    <property type="match status" value="1"/>
</dbReference>
<evidence type="ECO:0000313" key="2">
    <source>
        <dbReference type="EMBL" id="SDX09445.1"/>
    </source>
</evidence>
<feature type="transmembrane region" description="Helical" evidence="1">
    <location>
        <begin position="339"/>
        <end position="357"/>
    </location>
</feature>
<dbReference type="STRING" id="762486.SAMN05444411_10380"/>
<feature type="transmembrane region" description="Helical" evidence="1">
    <location>
        <begin position="302"/>
        <end position="319"/>
    </location>
</feature>
<dbReference type="InterPro" id="IPR025291">
    <property type="entry name" value="DUF4153"/>
</dbReference>
<dbReference type="EMBL" id="FNNJ01000003">
    <property type="protein sequence ID" value="SDX09445.1"/>
    <property type="molecule type" value="Genomic_DNA"/>
</dbReference>
<accession>A0A1H2YWM6</accession>
<keyword evidence="1" id="KW-0812">Transmembrane</keyword>
<feature type="transmembrane region" description="Helical" evidence="1">
    <location>
        <begin position="170"/>
        <end position="188"/>
    </location>
</feature>
<dbReference type="OrthoDB" id="627992at2"/>
<keyword evidence="1" id="KW-1133">Transmembrane helix</keyword>
<evidence type="ECO:0000313" key="3">
    <source>
        <dbReference type="Proteomes" id="UP000199595"/>
    </source>
</evidence>
<gene>
    <name evidence="2" type="ORF">SAMN05444411_10380</name>
</gene>
<dbReference type="RefSeq" id="WP_090122146.1">
    <property type="nucleotide sequence ID" value="NZ_FNNJ01000003.1"/>
</dbReference>
<protein>
    <submittedName>
        <fullName evidence="2">Uncharacterized protein</fullName>
    </submittedName>
</protein>